<dbReference type="NCBIfam" id="NF041360">
    <property type="entry name" value="GntF_guanitoxin"/>
    <property type="match status" value="1"/>
</dbReference>
<sequence length="266" mass="29943">MTSIGALGENYQKFNPRAYLQNNYMPPRADFSSEDCAVPWKMRCLAEAFATGEIRGRTLIDIGSGPTIYQLLSACDHFEEIILTDYLEVNRQVLRRWLHEDPGGFDWSPYFKHACSLEGKGEHWKEKAQKLREKVKRVLPIDIHQAQPLGPSTLLEPADALVSAFCLEASSPDLESFQRALANVTTLLKPGGHFLMIGALEESYYLAGEAKLQVVPVTEADVKETLVRSGYRICQFRAYIMPPSLKIGVDDVRGIFFVNAQKQECQ</sequence>
<feature type="binding site" evidence="14">
    <location>
        <position position="24"/>
    </location>
    <ligand>
        <name>S-adenosyl-L-methionine</name>
        <dbReference type="ChEBI" id="CHEBI:59789"/>
    </ligand>
</feature>
<dbReference type="PROSITE" id="PS51681">
    <property type="entry name" value="SAM_MT_NNMT_PNMT_TEMT"/>
    <property type="match status" value="1"/>
</dbReference>
<dbReference type="AlphaFoldDB" id="A0AAV7Q4F7"/>
<dbReference type="EC" id="2.1.1.28" evidence="7"/>
<evidence type="ECO:0000256" key="7">
    <source>
        <dbReference type="ARBA" id="ARBA00039028"/>
    </source>
</evidence>
<evidence type="ECO:0000256" key="12">
    <source>
        <dbReference type="ARBA" id="ARBA00048901"/>
    </source>
</evidence>
<dbReference type="GO" id="GO:0004603">
    <property type="term" value="F:phenylethanolamine N-methyltransferase activity"/>
    <property type="evidence" value="ECO:0007669"/>
    <property type="project" value="UniProtKB-EC"/>
</dbReference>
<comment type="catalytic activity">
    <reaction evidence="11">
        <text>(R)-noradrenaline + S-adenosyl-L-methionine = (R)-adrenaline + S-adenosyl-L-homocysteine + H(+)</text>
        <dbReference type="Rhea" id="RHEA:25269"/>
        <dbReference type="ChEBI" id="CHEBI:15378"/>
        <dbReference type="ChEBI" id="CHEBI:57856"/>
        <dbReference type="ChEBI" id="CHEBI:59789"/>
        <dbReference type="ChEBI" id="CHEBI:71406"/>
        <dbReference type="ChEBI" id="CHEBI:72587"/>
        <dbReference type="EC" id="2.1.1.28"/>
    </reaction>
    <physiologicalReaction direction="left-to-right" evidence="11">
        <dbReference type="Rhea" id="RHEA:25270"/>
    </physiologicalReaction>
</comment>
<keyword evidence="3" id="KW-0489">Methyltransferase</keyword>
<dbReference type="PIRSF" id="PIRSF000384">
    <property type="entry name" value="PNMTase"/>
    <property type="match status" value="1"/>
</dbReference>
<proteinExistence type="inferred from homology"/>
<dbReference type="PROSITE" id="PS01100">
    <property type="entry name" value="NNMT_PNMT_TEMT"/>
    <property type="match status" value="1"/>
</dbReference>
<dbReference type="SUPFAM" id="SSF53335">
    <property type="entry name" value="S-adenosyl-L-methionine-dependent methyltransferases"/>
    <property type="match status" value="1"/>
</dbReference>
<protein>
    <recommendedName>
        <fullName evidence="8">Phenylethanolamine N-methyltransferase</fullName>
        <ecNumber evidence="7">2.1.1.28</ecNumber>
    </recommendedName>
    <alternativeName>
        <fullName evidence="9">Noradrenaline N-methyltransferase</fullName>
    </alternativeName>
</protein>
<reference evidence="15" key="1">
    <citation type="journal article" date="2022" name="bioRxiv">
        <title>Sequencing and chromosome-scale assembly of the giantPleurodeles waltlgenome.</title>
        <authorList>
            <person name="Brown T."/>
            <person name="Elewa A."/>
            <person name="Iarovenko S."/>
            <person name="Subramanian E."/>
            <person name="Araus A.J."/>
            <person name="Petzold A."/>
            <person name="Susuki M."/>
            <person name="Suzuki K.-i.T."/>
            <person name="Hayashi T."/>
            <person name="Toyoda A."/>
            <person name="Oliveira C."/>
            <person name="Osipova E."/>
            <person name="Leigh N.D."/>
            <person name="Simon A."/>
            <person name="Yun M.H."/>
        </authorList>
    </citation>
    <scope>NUCLEOTIDE SEQUENCE</scope>
    <source>
        <strain evidence="15">20211129_DDA</strain>
        <tissue evidence="15">Liver</tissue>
    </source>
</reference>
<evidence type="ECO:0000313" key="16">
    <source>
        <dbReference type="Proteomes" id="UP001066276"/>
    </source>
</evidence>
<dbReference type="GO" id="GO:0042423">
    <property type="term" value="P:catecholamine biosynthetic process"/>
    <property type="evidence" value="ECO:0007669"/>
    <property type="project" value="UniProtKB-KW"/>
</dbReference>
<evidence type="ECO:0000256" key="3">
    <source>
        <dbReference type="ARBA" id="ARBA00022603"/>
    </source>
</evidence>
<dbReference type="InterPro" id="IPR029063">
    <property type="entry name" value="SAM-dependent_MTases_sf"/>
</dbReference>
<keyword evidence="5 14" id="KW-0949">S-adenosyl-L-methionine</keyword>
<feature type="binding site" evidence="14">
    <location>
        <position position="19"/>
    </location>
    <ligand>
        <name>S-adenosyl-L-methionine</name>
        <dbReference type="ChEBI" id="CHEBI:59789"/>
    </ligand>
</feature>
<comment type="similarity">
    <text evidence="1">Belongs to the class I-like SAM-binding methyltransferase superfamily. NNMT/PNMT/TEMT family.</text>
</comment>
<dbReference type="PANTHER" id="PTHR10867:SF18">
    <property type="entry name" value="PHENYLETHANOLAMINE N-METHYLTRANSFERASE"/>
    <property type="match status" value="1"/>
</dbReference>
<evidence type="ECO:0000256" key="6">
    <source>
        <dbReference type="ARBA" id="ARBA00037894"/>
    </source>
</evidence>
<feature type="binding site" evidence="14">
    <location>
        <position position="85"/>
    </location>
    <ligand>
        <name>S-adenosyl-L-methionine</name>
        <dbReference type="ChEBI" id="CHEBI:59789"/>
    </ligand>
</feature>
<name>A0AAV7Q4F7_PLEWA</name>
<dbReference type="Pfam" id="PF01234">
    <property type="entry name" value="NNMT_PNMT_TEMT"/>
    <property type="match status" value="1"/>
</dbReference>
<dbReference type="EMBL" id="JANPWB010000010">
    <property type="protein sequence ID" value="KAJ1135256.1"/>
    <property type="molecule type" value="Genomic_DNA"/>
</dbReference>
<evidence type="ECO:0000256" key="10">
    <source>
        <dbReference type="ARBA" id="ARBA00048084"/>
    </source>
</evidence>
<comment type="pathway">
    <text evidence="6">Catecholamine biosynthesis; (R)-adrenaline biosynthesis; (R)-adrenaline from (R)-noradrenaline: step 1/1.</text>
</comment>
<evidence type="ECO:0000313" key="15">
    <source>
        <dbReference type="EMBL" id="KAJ1135256.1"/>
    </source>
</evidence>
<gene>
    <name evidence="15" type="ORF">NDU88_001700</name>
</gene>
<evidence type="ECO:0000256" key="8">
    <source>
        <dbReference type="ARBA" id="ARBA00040076"/>
    </source>
</evidence>
<keyword evidence="4" id="KW-0808">Transferase</keyword>
<dbReference type="Proteomes" id="UP001066276">
    <property type="component" value="Chromosome 6"/>
</dbReference>
<keyword evidence="2" id="KW-0127">Catecholamine biosynthesis</keyword>
<dbReference type="PANTHER" id="PTHR10867">
    <property type="entry name" value="NNMT/PNMT/TEMT FAMILY MEMBER"/>
    <property type="match status" value="1"/>
</dbReference>
<evidence type="ECO:0000256" key="11">
    <source>
        <dbReference type="ARBA" id="ARBA00048197"/>
    </source>
</evidence>
<dbReference type="GO" id="GO:0005829">
    <property type="term" value="C:cytosol"/>
    <property type="evidence" value="ECO:0007669"/>
    <property type="project" value="TreeGrafter"/>
</dbReference>
<evidence type="ECO:0000256" key="5">
    <source>
        <dbReference type="ARBA" id="ARBA00022691"/>
    </source>
</evidence>
<evidence type="ECO:0000256" key="1">
    <source>
        <dbReference type="ARBA" id="ARBA00007996"/>
    </source>
</evidence>
<comment type="caution">
    <text evidence="15">The sequence shown here is derived from an EMBL/GenBank/DDBJ whole genome shotgun (WGS) entry which is preliminary data.</text>
</comment>
<dbReference type="CDD" id="cd02440">
    <property type="entry name" value="AdoMet_MTases"/>
    <property type="match status" value="1"/>
</dbReference>
<feature type="binding site" evidence="14">
    <location>
        <position position="90"/>
    </location>
    <ligand>
        <name>S-adenosyl-L-methionine</name>
        <dbReference type="ChEBI" id="CHEBI:59789"/>
    </ligand>
</feature>
<organism evidence="15 16">
    <name type="scientific">Pleurodeles waltl</name>
    <name type="common">Iberian ribbed newt</name>
    <dbReference type="NCBI Taxonomy" id="8319"/>
    <lineage>
        <taxon>Eukaryota</taxon>
        <taxon>Metazoa</taxon>
        <taxon>Chordata</taxon>
        <taxon>Craniata</taxon>
        <taxon>Vertebrata</taxon>
        <taxon>Euteleostomi</taxon>
        <taxon>Amphibia</taxon>
        <taxon>Batrachia</taxon>
        <taxon>Caudata</taxon>
        <taxon>Salamandroidea</taxon>
        <taxon>Salamandridae</taxon>
        <taxon>Pleurodelinae</taxon>
        <taxon>Pleurodeles</taxon>
    </lineage>
</organism>
<dbReference type="GO" id="GO:0032259">
    <property type="term" value="P:methylation"/>
    <property type="evidence" value="ECO:0007669"/>
    <property type="project" value="UniProtKB-KW"/>
</dbReference>
<evidence type="ECO:0000256" key="9">
    <source>
        <dbReference type="ARBA" id="ARBA00041841"/>
    </source>
</evidence>
<comment type="catalytic activity">
    <reaction evidence="13">
        <text>(R)-normetanephrine + S-adenosyl-L-methionine = (R)-metanephrine + S-adenosyl-L-homocysteine + H(+)</text>
        <dbReference type="Rhea" id="RHEA:70683"/>
        <dbReference type="ChEBI" id="CHEBI:15378"/>
        <dbReference type="ChEBI" id="CHEBI:57856"/>
        <dbReference type="ChEBI" id="CHEBI:59789"/>
        <dbReference type="ChEBI" id="CHEBI:189645"/>
        <dbReference type="ChEBI" id="CHEBI:189646"/>
    </reaction>
    <physiologicalReaction direction="left-to-right" evidence="13">
        <dbReference type="Rhea" id="RHEA:70684"/>
    </physiologicalReaction>
</comment>
<accession>A0AAV7Q4F7</accession>
<keyword evidence="16" id="KW-1185">Reference proteome</keyword>
<dbReference type="InterPro" id="IPR000940">
    <property type="entry name" value="NNMT_TEMT_trans"/>
</dbReference>
<evidence type="ECO:0000256" key="4">
    <source>
        <dbReference type="ARBA" id="ARBA00022679"/>
    </source>
</evidence>
<evidence type="ECO:0000256" key="14">
    <source>
        <dbReference type="PIRSR" id="PIRSR000384-1"/>
    </source>
</evidence>
<evidence type="ECO:0000256" key="13">
    <source>
        <dbReference type="ARBA" id="ARBA00048910"/>
    </source>
</evidence>
<dbReference type="InterPro" id="IPR025820">
    <property type="entry name" value="NNMT/PNMT/TEMT_CS"/>
</dbReference>
<evidence type="ECO:0000256" key="2">
    <source>
        <dbReference type="ARBA" id="ARBA00022584"/>
    </source>
</evidence>
<dbReference type="FunFam" id="3.40.50.150:FF:000065">
    <property type="entry name" value="Phenylethanolamine N-methyltransferase"/>
    <property type="match status" value="1"/>
</dbReference>
<comment type="catalytic activity">
    <reaction evidence="12">
        <text>phenylethanolamine + S-adenosyl-L-methionine = N-methylphenylethanolamine + S-adenosyl-L-homocysteine + H(+)</text>
        <dbReference type="Rhea" id="RHEA:12176"/>
        <dbReference type="ChEBI" id="CHEBI:15378"/>
        <dbReference type="ChEBI" id="CHEBI:57741"/>
        <dbReference type="ChEBI" id="CHEBI:57856"/>
        <dbReference type="ChEBI" id="CHEBI:57946"/>
        <dbReference type="ChEBI" id="CHEBI:59789"/>
        <dbReference type="EC" id="2.1.1.28"/>
    </reaction>
    <physiologicalReaction direction="left-to-right" evidence="12">
        <dbReference type="Rhea" id="RHEA:12177"/>
    </physiologicalReaction>
</comment>
<feature type="binding site" evidence="14">
    <location>
        <begin position="63"/>
        <end position="64"/>
    </location>
    <ligand>
        <name>S-adenosyl-L-methionine</name>
        <dbReference type="ChEBI" id="CHEBI:59789"/>
    </ligand>
</feature>
<dbReference type="Gene3D" id="3.40.50.150">
    <property type="entry name" value="Vaccinia Virus protein VP39"/>
    <property type="match status" value="1"/>
</dbReference>
<feature type="binding site" evidence="14">
    <location>
        <position position="69"/>
    </location>
    <ligand>
        <name>S-adenosyl-L-methionine</name>
        <dbReference type="ChEBI" id="CHEBI:59789"/>
    </ligand>
</feature>
<dbReference type="InterPro" id="IPR053384">
    <property type="entry name" value="SAM-dep_methyltransferase"/>
</dbReference>
<comment type="catalytic activity">
    <reaction evidence="10">
        <text>(R)-octopamine + S-adenosyl-L-methionine = (R)-synephrine + S-adenosyl-L-homocysteine + H(+)</text>
        <dbReference type="Rhea" id="RHEA:70519"/>
        <dbReference type="ChEBI" id="CHEBI:15378"/>
        <dbReference type="ChEBI" id="CHEBI:57856"/>
        <dbReference type="ChEBI" id="CHEBI:59789"/>
        <dbReference type="ChEBI" id="CHEBI:63694"/>
        <dbReference type="ChEBI" id="CHEBI:141486"/>
    </reaction>
    <physiologicalReaction direction="left-to-right" evidence="10">
        <dbReference type="Rhea" id="RHEA:70520"/>
    </physiologicalReaction>
</comment>